<evidence type="ECO:0000256" key="1">
    <source>
        <dbReference type="SAM" id="MobiDB-lite"/>
    </source>
</evidence>
<dbReference type="Proteomes" id="UP000663827">
    <property type="component" value="Unassembled WGS sequence"/>
</dbReference>
<feature type="compositionally biased region" description="Pro residues" evidence="1">
    <location>
        <begin position="195"/>
        <end position="206"/>
    </location>
</feature>
<protein>
    <recommendedName>
        <fullName evidence="2">Ribonuclease H1 N-terminal domain-containing protein</fullName>
    </recommendedName>
</protein>
<feature type="compositionally biased region" description="Pro residues" evidence="1">
    <location>
        <begin position="240"/>
        <end position="251"/>
    </location>
</feature>
<evidence type="ECO:0000313" key="4">
    <source>
        <dbReference type="Proteomes" id="UP000663827"/>
    </source>
</evidence>
<proteinExistence type="predicted"/>
<evidence type="ECO:0000259" key="2">
    <source>
        <dbReference type="Pfam" id="PF01693"/>
    </source>
</evidence>
<accession>A0A8H3DZ09</accession>
<comment type="caution">
    <text evidence="3">The sequence shown here is derived from an EMBL/GenBank/DDBJ whole genome shotgun (WGS) entry which is preliminary data.</text>
</comment>
<organism evidence="3 4">
    <name type="scientific">Rhizoctonia solani</name>
    <dbReference type="NCBI Taxonomy" id="456999"/>
    <lineage>
        <taxon>Eukaryota</taxon>
        <taxon>Fungi</taxon>
        <taxon>Dikarya</taxon>
        <taxon>Basidiomycota</taxon>
        <taxon>Agaricomycotina</taxon>
        <taxon>Agaricomycetes</taxon>
        <taxon>Cantharellales</taxon>
        <taxon>Ceratobasidiaceae</taxon>
        <taxon>Rhizoctonia</taxon>
    </lineage>
</organism>
<dbReference type="AlphaFoldDB" id="A0A8H3DZ09"/>
<feature type="compositionally biased region" description="Low complexity" evidence="1">
    <location>
        <begin position="211"/>
        <end position="224"/>
    </location>
</feature>
<gene>
    <name evidence="3" type="ORF">RDB_LOCUS52671</name>
</gene>
<dbReference type="Pfam" id="PF01693">
    <property type="entry name" value="Cauli_VI"/>
    <property type="match status" value="1"/>
</dbReference>
<feature type="region of interest" description="Disordered" evidence="1">
    <location>
        <begin position="287"/>
        <end position="327"/>
    </location>
</feature>
<feature type="region of interest" description="Disordered" evidence="1">
    <location>
        <begin position="70"/>
        <end position="266"/>
    </location>
</feature>
<reference evidence="3" key="1">
    <citation type="submission" date="2021-01" db="EMBL/GenBank/DDBJ databases">
        <authorList>
            <person name="Kaushik A."/>
        </authorList>
    </citation>
    <scope>NUCLEOTIDE SEQUENCE</scope>
    <source>
        <strain evidence="3">AG5</strain>
    </source>
</reference>
<feature type="compositionally biased region" description="Polar residues" evidence="1">
    <location>
        <begin position="301"/>
        <end position="314"/>
    </location>
</feature>
<feature type="domain" description="Ribonuclease H1 N-terminal" evidence="2">
    <location>
        <begin position="15"/>
        <end position="58"/>
    </location>
</feature>
<name>A0A8H3DZ09_9AGAM</name>
<evidence type="ECO:0000313" key="3">
    <source>
        <dbReference type="EMBL" id="CAE7116419.1"/>
    </source>
</evidence>
<dbReference type="EMBL" id="CAJNJQ010001050">
    <property type="protein sequence ID" value="CAE7116419.1"/>
    <property type="molecule type" value="Genomic_DNA"/>
</dbReference>
<sequence length="327" mass="34431">MARDVESPYPANAVFAVHKGFRTGVFTEYRDLLAQTADYPGGKEVWAVFTDVQHAREFVSTGKCPVHPIAQHPTVGGVSIPDSSARSLPTPDPSPETDAAPPALPARQLDRPSTSAPLKATVSLPPPAPRKATKVDHDSDGDTEPEDEAKAPSSSLPVAGSAKLHKTPSRQPGWITQALKRDQSSTSTSGTTPRPKNPPTTQPPALSPTKPVVAAAVPSSSAPSRPTHHSRPAAPGSGPFAPPPAPAPMSAPAPTLIPELAQQQRPHGTYEMCGHCHGKGWLMTPAETTSHFSAPQPPVIQTPSRPRAKPTTNLKLVPNPSPYRRSV</sequence>
<feature type="compositionally biased region" description="Low complexity" evidence="1">
    <location>
        <begin position="184"/>
        <end position="194"/>
    </location>
</feature>
<dbReference type="InterPro" id="IPR011320">
    <property type="entry name" value="RNase_H1_N"/>
</dbReference>